<gene>
    <name evidence="2" type="ORF">KC01_LOCUS32357</name>
</gene>
<reference evidence="2 3" key="1">
    <citation type="submission" date="2024-04" db="EMBL/GenBank/DDBJ databases">
        <authorList>
            <person name="Waldvogel A.-M."/>
            <person name="Schoenle A."/>
        </authorList>
    </citation>
    <scope>NUCLEOTIDE SEQUENCE [LARGE SCALE GENOMIC DNA]</scope>
</reference>
<dbReference type="Proteomes" id="UP001497482">
    <property type="component" value="Chromosome 4"/>
</dbReference>
<keyword evidence="3" id="KW-1185">Reference proteome</keyword>
<dbReference type="EMBL" id="OZ035826">
    <property type="protein sequence ID" value="CAL1604928.1"/>
    <property type="molecule type" value="Genomic_DNA"/>
</dbReference>
<evidence type="ECO:0000313" key="3">
    <source>
        <dbReference type="Proteomes" id="UP001497482"/>
    </source>
</evidence>
<dbReference type="AlphaFoldDB" id="A0AAV2LTU3"/>
<feature type="region of interest" description="Disordered" evidence="1">
    <location>
        <begin position="18"/>
        <end position="40"/>
    </location>
</feature>
<name>A0AAV2LTU3_KNICA</name>
<feature type="compositionally biased region" description="Polar residues" evidence="1">
    <location>
        <begin position="26"/>
        <end position="38"/>
    </location>
</feature>
<evidence type="ECO:0000256" key="1">
    <source>
        <dbReference type="SAM" id="MobiDB-lite"/>
    </source>
</evidence>
<organism evidence="2 3">
    <name type="scientific">Knipowitschia caucasica</name>
    <name type="common">Caucasian dwarf goby</name>
    <name type="synonym">Pomatoschistus caucasicus</name>
    <dbReference type="NCBI Taxonomy" id="637954"/>
    <lineage>
        <taxon>Eukaryota</taxon>
        <taxon>Metazoa</taxon>
        <taxon>Chordata</taxon>
        <taxon>Craniata</taxon>
        <taxon>Vertebrata</taxon>
        <taxon>Euteleostomi</taxon>
        <taxon>Actinopterygii</taxon>
        <taxon>Neopterygii</taxon>
        <taxon>Teleostei</taxon>
        <taxon>Neoteleostei</taxon>
        <taxon>Acanthomorphata</taxon>
        <taxon>Gobiaria</taxon>
        <taxon>Gobiiformes</taxon>
        <taxon>Gobioidei</taxon>
        <taxon>Gobiidae</taxon>
        <taxon>Gobiinae</taxon>
        <taxon>Knipowitschia</taxon>
    </lineage>
</organism>
<evidence type="ECO:0000313" key="2">
    <source>
        <dbReference type="EMBL" id="CAL1604928.1"/>
    </source>
</evidence>
<proteinExistence type="predicted"/>
<sequence>MCFSAAFRTAEPSTMPISAVVKTEQRPQLSPGTGSASNARIYPGIHTDTVWILQNLPRDSPVPLLSSLPFLQTIWHIIAADLFHREEE</sequence>
<accession>A0AAV2LTU3</accession>
<protein>
    <submittedName>
        <fullName evidence="2">Uncharacterized protein</fullName>
    </submittedName>
</protein>